<dbReference type="GO" id="GO:0005549">
    <property type="term" value="F:odorant binding"/>
    <property type="evidence" value="ECO:0007669"/>
    <property type="project" value="InterPro"/>
</dbReference>
<feature type="non-terminal residue" evidence="11">
    <location>
        <position position="225"/>
    </location>
</feature>
<keyword evidence="12" id="KW-1185">Reference proteome</keyword>
<keyword evidence="6 10" id="KW-1133">Transmembrane helix</keyword>
<keyword evidence="9" id="KW-0807">Transducer</keyword>
<dbReference type="Proteomes" id="UP000410492">
    <property type="component" value="Unassembled WGS sequence"/>
</dbReference>
<proteinExistence type="predicted"/>
<evidence type="ECO:0000256" key="4">
    <source>
        <dbReference type="ARBA" id="ARBA00022692"/>
    </source>
</evidence>
<evidence type="ECO:0000256" key="10">
    <source>
        <dbReference type="SAM" id="Phobius"/>
    </source>
</evidence>
<keyword evidence="8" id="KW-0675">Receptor</keyword>
<evidence type="ECO:0000313" key="12">
    <source>
        <dbReference type="Proteomes" id="UP000410492"/>
    </source>
</evidence>
<accession>A0A653CR57</accession>
<gene>
    <name evidence="11" type="ORF">CALMAC_LOCUS10775</name>
</gene>
<keyword evidence="5" id="KW-0552">Olfaction</keyword>
<comment type="subcellular location">
    <subcellularLocation>
        <location evidence="1">Cell membrane</location>
        <topology evidence="1">Multi-pass membrane protein</topology>
    </subcellularLocation>
</comment>
<dbReference type="GO" id="GO:0004984">
    <property type="term" value="F:olfactory receptor activity"/>
    <property type="evidence" value="ECO:0007669"/>
    <property type="project" value="InterPro"/>
</dbReference>
<dbReference type="AlphaFoldDB" id="A0A653CR57"/>
<evidence type="ECO:0000256" key="2">
    <source>
        <dbReference type="ARBA" id="ARBA00022475"/>
    </source>
</evidence>
<keyword evidence="2" id="KW-1003">Cell membrane</keyword>
<sequence length="225" mass="26688">MPYYPDIEFCIKLADYIGYHPFKGYTLVQVLRYGISWALLTFPPILTIVKLSQDNEKKSVLKIIGVSLNITMYLHGLFRNSVLFFGRKEMKAVIEATKNFWDLENYDVIVRKTKRERQTYTFIIFLFILTGCVKRHLNVRATGLYFPPWAPKHLLVLIQDMASEWDLLTFIASDIFFRTLVIQMNMQLRMLNDRLLKVYDVDEDDEKMIQQKLKECVEHYVVLIR</sequence>
<keyword evidence="4 10" id="KW-0812">Transmembrane</keyword>
<evidence type="ECO:0000256" key="7">
    <source>
        <dbReference type="ARBA" id="ARBA00023136"/>
    </source>
</evidence>
<dbReference type="InterPro" id="IPR004117">
    <property type="entry name" value="7tm6_olfct_rcpt"/>
</dbReference>
<evidence type="ECO:0000256" key="9">
    <source>
        <dbReference type="ARBA" id="ARBA00023224"/>
    </source>
</evidence>
<dbReference type="OrthoDB" id="6712406at2759"/>
<dbReference type="GO" id="GO:0005886">
    <property type="term" value="C:plasma membrane"/>
    <property type="evidence" value="ECO:0007669"/>
    <property type="project" value="UniProtKB-SubCell"/>
</dbReference>
<evidence type="ECO:0008006" key="13">
    <source>
        <dbReference type="Google" id="ProtNLM"/>
    </source>
</evidence>
<keyword evidence="7 10" id="KW-0472">Membrane</keyword>
<evidence type="ECO:0000256" key="1">
    <source>
        <dbReference type="ARBA" id="ARBA00004651"/>
    </source>
</evidence>
<evidence type="ECO:0000256" key="8">
    <source>
        <dbReference type="ARBA" id="ARBA00023170"/>
    </source>
</evidence>
<dbReference type="Pfam" id="PF02949">
    <property type="entry name" value="7tm_6"/>
    <property type="match status" value="1"/>
</dbReference>
<dbReference type="EMBL" id="CAACVG010008428">
    <property type="protein sequence ID" value="VEN49767.1"/>
    <property type="molecule type" value="Genomic_DNA"/>
</dbReference>
<name>A0A653CR57_CALMS</name>
<reference evidence="11 12" key="1">
    <citation type="submission" date="2019-01" db="EMBL/GenBank/DDBJ databases">
        <authorList>
            <person name="Sayadi A."/>
        </authorList>
    </citation>
    <scope>NUCLEOTIDE SEQUENCE [LARGE SCALE GENOMIC DNA]</scope>
</reference>
<feature type="transmembrane region" description="Helical" evidence="10">
    <location>
        <begin position="30"/>
        <end position="49"/>
    </location>
</feature>
<evidence type="ECO:0000313" key="11">
    <source>
        <dbReference type="EMBL" id="VEN49767.1"/>
    </source>
</evidence>
<evidence type="ECO:0000256" key="5">
    <source>
        <dbReference type="ARBA" id="ARBA00022725"/>
    </source>
</evidence>
<dbReference type="PANTHER" id="PTHR21137:SF35">
    <property type="entry name" value="ODORANT RECEPTOR 19A-RELATED"/>
    <property type="match status" value="1"/>
</dbReference>
<keyword evidence="3" id="KW-0716">Sensory transduction</keyword>
<protein>
    <recommendedName>
        <fullName evidence="13">Odorant receptor</fullName>
    </recommendedName>
</protein>
<evidence type="ECO:0000256" key="3">
    <source>
        <dbReference type="ARBA" id="ARBA00022606"/>
    </source>
</evidence>
<dbReference type="PANTHER" id="PTHR21137">
    <property type="entry name" value="ODORANT RECEPTOR"/>
    <property type="match status" value="1"/>
</dbReference>
<organism evidence="11 12">
    <name type="scientific">Callosobruchus maculatus</name>
    <name type="common">Southern cowpea weevil</name>
    <name type="synonym">Pulse bruchid</name>
    <dbReference type="NCBI Taxonomy" id="64391"/>
    <lineage>
        <taxon>Eukaryota</taxon>
        <taxon>Metazoa</taxon>
        <taxon>Ecdysozoa</taxon>
        <taxon>Arthropoda</taxon>
        <taxon>Hexapoda</taxon>
        <taxon>Insecta</taxon>
        <taxon>Pterygota</taxon>
        <taxon>Neoptera</taxon>
        <taxon>Endopterygota</taxon>
        <taxon>Coleoptera</taxon>
        <taxon>Polyphaga</taxon>
        <taxon>Cucujiformia</taxon>
        <taxon>Chrysomeloidea</taxon>
        <taxon>Chrysomelidae</taxon>
        <taxon>Bruchinae</taxon>
        <taxon>Bruchini</taxon>
        <taxon>Callosobruchus</taxon>
    </lineage>
</organism>
<dbReference type="GO" id="GO:0007165">
    <property type="term" value="P:signal transduction"/>
    <property type="evidence" value="ECO:0007669"/>
    <property type="project" value="UniProtKB-KW"/>
</dbReference>
<evidence type="ECO:0000256" key="6">
    <source>
        <dbReference type="ARBA" id="ARBA00022989"/>
    </source>
</evidence>